<dbReference type="Proteomes" id="UP000028058">
    <property type="component" value="Unassembled WGS sequence"/>
</dbReference>
<keyword evidence="2" id="KW-0560">Oxidoreductase</keyword>
<evidence type="ECO:0000313" key="5">
    <source>
        <dbReference type="EMBL" id="RKM98709.1"/>
    </source>
</evidence>
<feature type="domain" description="Amine oxidase" evidence="4">
    <location>
        <begin position="30"/>
        <end position="445"/>
    </location>
</feature>
<dbReference type="Gene3D" id="3.90.660.20">
    <property type="entry name" value="Protoporphyrinogen oxidase, mitochondrial, domain 2"/>
    <property type="match status" value="1"/>
</dbReference>
<keyword evidence="6" id="KW-1185">Reference proteome</keyword>
<evidence type="ECO:0000259" key="4">
    <source>
        <dbReference type="Pfam" id="PF01593"/>
    </source>
</evidence>
<organism evidence="5 6">
    <name type="scientific">Streptomyces xinghaiensis</name>
    <dbReference type="NCBI Taxonomy" id="1038928"/>
    <lineage>
        <taxon>Bacteria</taxon>
        <taxon>Bacillati</taxon>
        <taxon>Actinomycetota</taxon>
        <taxon>Actinomycetes</taxon>
        <taxon>Kitasatosporales</taxon>
        <taxon>Streptomycetaceae</taxon>
        <taxon>Streptomyces</taxon>
    </lineage>
</organism>
<dbReference type="InterPro" id="IPR002937">
    <property type="entry name" value="Amino_oxidase"/>
</dbReference>
<sequence>MASSVDSWSISDSAWRHVMTNEVAIIGGGISGLAAAYRLSVSHGITADVFESESGVGGRASTVMLDGRPLNTGAQFIADFYTETLDLVSQLDLNRAVAQRSQTACIVRNKVPQPLWPVSALLKSPALSWRAKFRLLGVLPNLVRTWRDLDVHNLARSIRYDRKTVSEAIRESCGEEDVDYFFGPLLRALLYWDAETTSMTVANAALKAFLTNERTLQFPEGIQRLATRLAEHTNILPQTRIVKVTRQGNGFLLATESGRVAGPYPAIVLAVPAPLALPIFDELDSFPFLRTVQYSSSVHLALDVDGQDPDYPKGATLFPLSARPEIASFNPTYEPVSQGRRLISVFLSDAGYRELAELSDEDLALRAMEILTSQTRKLSWADSAQRAYCQRWEYALPRFNVGYVANLEKFKRDFKLPGVALAGDYLSAPYVEGAVSSGNAAAERVAHEFRNRVH</sequence>
<evidence type="ECO:0000256" key="1">
    <source>
        <dbReference type="ARBA" id="ARBA00001974"/>
    </source>
</evidence>
<dbReference type="PRINTS" id="PR00757">
    <property type="entry name" value="AMINEOXDASEF"/>
</dbReference>
<name>A0A3R7EXY5_9ACTN</name>
<comment type="cofactor">
    <cofactor evidence="1">
        <name>FAD</name>
        <dbReference type="ChEBI" id="CHEBI:57692"/>
    </cofactor>
</comment>
<accession>A0A3R7EXY5</accession>
<dbReference type="Gene3D" id="3.50.50.60">
    <property type="entry name" value="FAD/NAD(P)-binding domain"/>
    <property type="match status" value="1"/>
</dbReference>
<proteinExistence type="predicted"/>
<dbReference type="GO" id="GO:0016491">
    <property type="term" value="F:oxidoreductase activity"/>
    <property type="evidence" value="ECO:0007669"/>
    <property type="project" value="UniProtKB-KW"/>
</dbReference>
<dbReference type="InterPro" id="IPR050464">
    <property type="entry name" value="Zeta_carotene_desat/Oxidored"/>
</dbReference>
<dbReference type="InterPro" id="IPR036188">
    <property type="entry name" value="FAD/NAD-bd_sf"/>
</dbReference>
<feature type="binding site" evidence="3">
    <location>
        <position position="31"/>
    </location>
    <ligand>
        <name>FAD</name>
        <dbReference type="ChEBI" id="CHEBI:57692"/>
    </ligand>
</feature>
<comment type="caution">
    <text evidence="5">The sequence shown here is derived from an EMBL/GenBank/DDBJ whole genome shotgun (WGS) entry which is preliminary data.</text>
</comment>
<dbReference type="AlphaFoldDB" id="A0A3R7EXY5"/>
<evidence type="ECO:0000313" key="6">
    <source>
        <dbReference type="Proteomes" id="UP000028058"/>
    </source>
</evidence>
<evidence type="ECO:0000256" key="3">
    <source>
        <dbReference type="PIRSR" id="PIRSR601613-1"/>
    </source>
</evidence>
<dbReference type="Pfam" id="PF01593">
    <property type="entry name" value="Amino_oxidase"/>
    <property type="match status" value="1"/>
</dbReference>
<evidence type="ECO:0000256" key="2">
    <source>
        <dbReference type="ARBA" id="ARBA00023002"/>
    </source>
</evidence>
<dbReference type="InterPro" id="IPR001613">
    <property type="entry name" value="Flavin_amine_oxidase"/>
</dbReference>
<dbReference type="PANTHER" id="PTHR42923">
    <property type="entry name" value="PROTOPORPHYRINOGEN OXIDASE"/>
    <property type="match status" value="1"/>
</dbReference>
<dbReference type="SUPFAM" id="SSF51905">
    <property type="entry name" value="FAD/NAD(P)-binding domain"/>
    <property type="match status" value="1"/>
</dbReference>
<dbReference type="EMBL" id="JNAD02000001">
    <property type="protein sequence ID" value="RKM98709.1"/>
    <property type="molecule type" value="Genomic_DNA"/>
</dbReference>
<protein>
    <submittedName>
        <fullName evidence="5">FAD-dependent oxidoreductase</fullName>
    </submittedName>
</protein>
<dbReference type="Gene3D" id="1.10.3110.10">
    <property type="entry name" value="protoporphyrinogen ix oxidase, domain 3"/>
    <property type="match status" value="1"/>
</dbReference>
<gene>
    <name evidence="5" type="ORF">SFRA_000015</name>
</gene>
<reference evidence="5 6" key="1">
    <citation type="journal article" date="2014" name="Genome Announc.">
        <title>Draft Genome Sequence of Streptomyces fradiae ATCC 19609, a Strain Highly Sensitive to Antibiotics.</title>
        <authorList>
            <person name="Bekker O.B."/>
            <person name="Klimina K.M."/>
            <person name="Vatlin A.A."/>
            <person name="Zakharevich N.V."/>
            <person name="Kasianov A.S."/>
            <person name="Danilenko V.N."/>
        </authorList>
    </citation>
    <scope>NUCLEOTIDE SEQUENCE [LARGE SCALE GENOMIC DNA]</scope>
    <source>
        <strain evidence="5 6">ATCC 19609</strain>
    </source>
</reference>